<evidence type="ECO:0000256" key="6">
    <source>
        <dbReference type="RuleBase" id="RU361259"/>
    </source>
</evidence>
<dbReference type="NCBIfam" id="TIGR01099">
    <property type="entry name" value="galU"/>
    <property type="match status" value="1"/>
</dbReference>
<comment type="caution">
    <text evidence="8">The sequence shown here is derived from an EMBL/GenBank/DDBJ whole genome shotgun (WGS) entry which is preliminary data.</text>
</comment>
<evidence type="ECO:0000256" key="3">
    <source>
        <dbReference type="ARBA" id="ARBA00022679"/>
    </source>
</evidence>
<accession>A0A2M7T814</accession>
<keyword evidence="4 6" id="KW-0548">Nucleotidyltransferase</keyword>
<evidence type="ECO:0000259" key="7">
    <source>
        <dbReference type="Pfam" id="PF00483"/>
    </source>
</evidence>
<evidence type="ECO:0000256" key="5">
    <source>
        <dbReference type="ARBA" id="ARBA00048128"/>
    </source>
</evidence>
<proteinExistence type="inferred from homology"/>
<evidence type="ECO:0000256" key="4">
    <source>
        <dbReference type="ARBA" id="ARBA00022695"/>
    </source>
</evidence>
<dbReference type="SUPFAM" id="SSF53448">
    <property type="entry name" value="Nucleotide-diphospho-sugar transferases"/>
    <property type="match status" value="1"/>
</dbReference>
<evidence type="ECO:0000256" key="1">
    <source>
        <dbReference type="ARBA" id="ARBA00006890"/>
    </source>
</evidence>
<name>A0A2M7T814_9ACTN</name>
<dbReference type="EMBL" id="PFNG01000169">
    <property type="protein sequence ID" value="PIZ37518.1"/>
    <property type="molecule type" value="Genomic_DNA"/>
</dbReference>
<dbReference type="Pfam" id="PF00483">
    <property type="entry name" value="NTP_transferase"/>
    <property type="match status" value="1"/>
</dbReference>
<reference evidence="9" key="1">
    <citation type="submission" date="2017-09" db="EMBL/GenBank/DDBJ databases">
        <title>Depth-based differentiation of microbial function through sediment-hosted aquifers and enrichment of novel symbionts in the deep terrestrial subsurface.</title>
        <authorList>
            <person name="Probst A.J."/>
            <person name="Ladd B."/>
            <person name="Jarett J.K."/>
            <person name="Geller-Mcgrath D.E."/>
            <person name="Sieber C.M.K."/>
            <person name="Emerson J.B."/>
            <person name="Anantharaman K."/>
            <person name="Thomas B.C."/>
            <person name="Malmstrom R."/>
            <person name="Stieglmeier M."/>
            <person name="Klingl A."/>
            <person name="Woyke T."/>
            <person name="Ryan C.M."/>
            <person name="Banfield J.F."/>
        </authorList>
    </citation>
    <scope>NUCLEOTIDE SEQUENCE [LARGE SCALE GENOMIC DNA]</scope>
</reference>
<evidence type="ECO:0000313" key="9">
    <source>
        <dbReference type="Proteomes" id="UP000230956"/>
    </source>
</evidence>
<evidence type="ECO:0000256" key="2">
    <source>
        <dbReference type="ARBA" id="ARBA00012415"/>
    </source>
</evidence>
<organism evidence="8 9">
    <name type="scientific">Candidatus Aquicultor secundus</name>
    <dbReference type="NCBI Taxonomy" id="1973895"/>
    <lineage>
        <taxon>Bacteria</taxon>
        <taxon>Bacillati</taxon>
        <taxon>Actinomycetota</taxon>
        <taxon>Candidatus Aquicultoria</taxon>
        <taxon>Candidatus Aquicultorales</taxon>
        <taxon>Candidatus Aquicultoraceae</taxon>
        <taxon>Candidatus Aquicultor</taxon>
    </lineage>
</organism>
<dbReference type="Gene3D" id="3.90.550.10">
    <property type="entry name" value="Spore Coat Polysaccharide Biosynthesis Protein SpsA, Chain A"/>
    <property type="match status" value="1"/>
</dbReference>
<dbReference type="CDD" id="cd02541">
    <property type="entry name" value="UGPase_prokaryotic"/>
    <property type="match status" value="1"/>
</dbReference>
<dbReference type="InterPro" id="IPR029044">
    <property type="entry name" value="Nucleotide-diphossugar_trans"/>
</dbReference>
<dbReference type="PANTHER" id="PTHR43197:SF1">
    <property type="entry name" value="UTP--GLUCOSE-1-PHOSPHATE URIDYLYLTRANSFERASE"/>
    <property type="match status" value="1"/>
</dbReference>
<protein>
    <recommendedName>
        <fullName evidence="2 6">UTP--glucose-1-phosphate uridylyltransferase</fullName>
        <ecNumber evidence="2 6">2.7.7.9</ecNumber>
    </recommendedName>
    <alternativeName>
        <fullName evidence="6">UDP-glucose pyrophosphorylase</fullName>
    </alternativeName>
</protein>
<dbReference type="InterPro" id="IPR005835">
    <property type="entry name" value="NTP_transferase_dom"/>
</dbReference>
<comment type="similarity">
    <text evidence="1 6">Belongs to the UDPGP type 2 family.</text>
</comment>
<evidence type="ECO:0000313" key="8">
    <source>
        <dbReference type="EMBL" id="PIZ37518.1"/>
    </source>
</evidence>
<keyword evidence="3 6" id="KW-0808">Transferase</keyword>
<comment type="catalytic activity">
    <reaction evidence="5 6">
        <text>alpha-D-glucose 1-phosphate + UTP + H(+) = UDP-alpha-D-glucose + diphosphate</text>
        <dbReference type="Rhea" id="RHEA:19889"/>
        <dbReference type="ChEBI" id="CHEBI:15378"/>
        <dbReference type="ChEBI" id="CHEBI:33019"/>
        <dbReference type="ChEBI" id="CHEBI:46398"/>
        <dbReference type="ChEBI" id="CHEBI:58601"/>
        <dbReference type="ChEBI" id="CHEBI:58885"/>
        <dbReference type="EC" id="2.7.7.9"/>
    </reaction>
</comment>
<dbReference type="GO" id="GO:0003983">
    <property type="term" value="F:UTP:glucose-1-phosphate uridylyltransferase activity"/>
    <property type="evidence" value="ECO:0007669"/>
    <property type="project" value="UniProtKB-EC"/>
</dbReference>
<sequence length="281" mass="30948">MPAAGLGTRFLPITKSQPKEMIPVVDKPTIQYVVEEAVVSGIHDILVITGRGKRAIEDHFDRSFELESILKKKNDYIALAELEEIAKLADIHYIRQKVAAGLGHAVLCAEKHIGDNPFAVLLGDAITLSDNPCTKALIKAYNKLGSSVVAVERVPMQEVKKYGIIQAEKVGEHLYRVTDLVEKPSPKEAPSDLAMLGRYVLTPGIFKALSKTEPGLGGELQLTDALKLLLKKEQIYAFEVTGPRYDIGNKLSWIKATVELALMNEEFGSELRAYLKKLLGD</sequence>
<dbReference type="InterPro" id="IPR005771">
    <property type="entry name" value="GalU_uridylyltTrfase_bac/arc"/>
</dbReference>
<feature type="domain" description="Nucleotidyl transferase" evidence="7">
    <location>
        <begin position="3"/>
        <end position="259"/>
    </location>
</feature>
<dbReference type="EC" id="2.7.7.9" evidence="2 6"/>
<dbReference type="AlphaFoldDB" id="A0A2M7T814"/>
<dbReference type="PANTHER" id="PTHR43197">
    <property type="entry name" value="UTP--GLUCOSE-1-PHOSPHATE URIDYLYLTRANSFERASE"/>
    <property type="match status" value="1"/>
</dbReference>
<dbReference type="Proteomes" id="UP000230956">
    <property type="component" value="Unassembled WGS sequence"/>
</dbReference>
<gene>
    <name evidence="8" type="primary">galU</name>
    <name evidence="8" type="ORF">COY37_07195</name>
</gene>
<dbReference type="GO" id="GO:0006011">
    <property type="term" value="P:UDP-alpha-D-glucose metabolic process"/>
    <property type="evidence" value="ECO:0007669"/>
    <property type="project" value="InterPro"/>
</dbReference>